<name>A0A0F8XAX1_9ZZZZ</name>
<feature type="compositionally biased region" description="Basic and acidic residues" evidence="1">
    <location>
        <begin position="101"/>
        <end position="116"/>
    </location>
</feature>
<evidence type="ECO:0000256" key="1">
    <source>
        <dbReference type="SAM" id="MobiDB-lite"/>
    </source>
</evidence>
<comment type="caution">
    <text evidence="2">The sequence shown here is derived from an EMBL/GenBank/DDBJ whole genome shotgun (WGS) entry which is preliminary data.</text>
</comment>
<protein>
    <recommendedName>
        <fullName evidence="3">Zinc/iron-chelating domain-containing protein</fullName>
    </recommendedName>
</protein>
<evidence type="ECO:0008006" key="3">
    <source>
        <dbReference type="Google" id="ProtNLM"/>
    </source>
</evidence>
<organism evidence="2">
    <name type="scientific">marine sediment metagenome</name>
    <dbReference type="NCBI Taxonomy" id="412755"/>
    <lineage>
        <taxon>unclassified sequences</taxon>
        <taxon>metagenomes</taxon>
        <taxon>ecological metagenomes</taxon>
    </lineage>
</organism>
<dbReference type="EMBL" id="LAZR01060139">
    <property type="protein sequence ID" value="KKK66302.1"/>
    <property type="molecule type" value="Genomic_DNA"/>
</dbReference>
<proteinExistence type="predicted"/>
<reference evidence="2" key="1">
    <citation type="journal article" date="2015" name="Nature">
        <title>Complex archaea that bridge the gap between prokaryotes and eukaryotes.</title>
        <authorList>
            <person name="Spang A."/>
            <person name="Saw J.H."/>
            <person name="Jorgensen S.L."/>
            <person name="Zaremba-Niedzwiedzka K."/>
            <person name="Martijn J."/>
            <person name="Lind A.E."/>
            <person name="van Eijk R."/>
            <person name="Schleper C."/>
            <person name="Guy L."/>
            <person name="Ettema T.J."/>
        </authorList>
    </citation>
    <scope>NUCLEOTIDE SEQUENCE</scope>
</reference>
<dbReference type="InterPro" id="IPR005358">
    <property type="entry name" value="Puta_zinc/iron-chelating_dom"/>
</dbReference>
<accession>A0A0F8XAX1</accession>
<dbReference type="AlphaFoldDB" id="A0A0F8XAX1"/>
<gene>
    <name evidence="2" type="ORF">LCGC14_2965470</name>
</gene>
<sequence>MSCERCGACCRNAILEIQHLDVVREPRLLEHAKLLDADLGHESDWDKEYFLPTPCPFLVVCIGSIVHDTCSIYPTRPNMCVAFDPDDEGGEDEESGSSNKSKHEMYRSMDKARESK</sequence>
<evidence type="ECO:0000313" key="2">
    <source>
        <dbReference type="EMBL" id="KKK66302.1"/>
    </source>
</evidence>
<feature type="compositionally biased region" description="Acidic residues" evidence="1">
    <location>
        <begin position="84"/>
        <end position="95"/>
    </location>
</feature>
<feature type="region of interest" description="Disordered" evidence="1">
    <location>
        <begin position="83"/>
        <end position="116"/>
    </location>
</feature>
<dbReference type="Pfam" id="PF03692">
    <property type="entry name" value="CxxCxxCC"/>
    <property type="match status" value="1"/>
</dbReference>